<protein>
    <submittedName>
        <fullName evidence="2">Uncharacterized protein</fullName>
    </submittedName>
</protein>
<name>A0AAE0Y979_9GAST</name>
<feature type="region of interest" description="Disordered" evidence="1">
    <location>
        <begin position="1"/>
        <end position="24"/>
    </location>
</feature>
<sequence>MRQAVLQAQRATTPPIQADDNSSDDGFAHENVMRSLQLAETGRSFVRGVKQGTVRYCGTIRHCAAPETLCLTRARFGYSTCLRSRCNTSTNLKRPMTMKIQYFCRLTLGRQVKDFFVDQCHKHSGGTEPQVGSEFKDGARYTLFDFPSEMGRKSVRWRTDEMGDMREEKLVLRRSVVQAHTRRHIVTLMEYCRLGISVRCRKQAGPEVLRKSGSLSNRPMDGPLSVKQRWRRNLFILPP</sequence>
<evidence type="ECO:0000313" key="3">
    <source>
        <dbReference type="Proteomes" id="UP001283361"/>
    </source>
</evidence>
<comment type="caution">
    <text evidence="2">The sequence shown here is derived from an EMBL/GenBank/DDBJ whole genome shotgun (WGS) entry which is preliminary data.</text>
</comment>
<gene>
    <name evidence="2" type="ORF">RRG08_062206</name>
</gene>
<keyword evidence="3" id="KW-1185">Reference proteome</keyword>
<organism evidence="2 3">
    <name type="scientific">Elysia crispata</name>
    <name type="common">lettuce slug</name>
    <dbReference type="NCBI Taxonomy" id="231223"/>
    <lineage>
        <taxon>Eukaryota</taxon>
        <taxon>Metazoa</taxon>
        <taxon>Spiralia</taxon>
        <taxon>Lophotrochozoa</taxon>
        <taxon>Mollusca</taxon>
        <taxon>Gastropoda</taxon>
        <taxon>Heterobranchia</taxon>
        <taxon>Euthyneura</taxon>
        <taxon>Panpulmonata</taxon>
        <taxon>Sacoglossa</taxon>
        <taxon>Placobranchoidea</taxon>
        <taxon>Plakobranchidae</taxon>
        <taxon>Elysia</taxon>
    </lineage>
</organism>
<evidence type="ECO:0000313" key="2">
    <source>
        <dbReference type="EMBL" id="KAK3737579.1"/>
    </source>
</evidence>
<reference evidence="2" key="1">
    <citation type="journal article" date="2023" name="G3 (Bethesda)">
        <title>A reference genome for the long-term kleptoplast-retaining sea slug Elysia crispata morphotype clarki.</title>
        <authorList>
            <person name="Eastman K.E."/>
            <person name="Pendleton A.L."/>
            <person name="Shaikh M.A."/>
            <person name="Suttiyut T."/>
            <person name="Ogas R."/>
            <person name="Tomko P."/>
            <person name="Gavelis G."/>
            <person name="Widhalm J.R."/>
            <person name="Wisecaver J.H."/>
        </authorList>
    </citation>
    <scope>NUCLEOTIDE SEQUENCE</scope>
    <source>
        <strain evidence="2">ECLA1</strain>
    </source>
</reference>
<dbReference type="EMBL" id="JAWDGP010006640">
    <property type="protein sequence ID" value="KAK3737579.1"/>
    <property type="molecule type" value="Genomic_DNA"/>
</dbReference>
<proteinExistence type="predicted"/>
<dbReference type="AlphaFoldDB" id="A0AAE0Y979"/>
<dbReference type="Proteomes" id="UP001283361">
    <property type="component" value="Unassembled WGS sequence"/>
</dbReference>
<accession>A0AAE0Y979</accession>
<evidence type="ECO:0000256" key="1">
    <source>
        <dbReference type="SAM" id="MobiDB-lite"/>
    </source>
</evidence>